<reference evidence="4 5" key="1">
    <citation type="submission" date="2013-11" db="EMBL/GenBank/DDBJ databases">
        <title>Complete genome sequence of Rhizobium gallicum bv. gallicum R602.</title>
        <authorList>
            <person name="Bustos P."/>
            <person name="Santamaria R.I."/>
            <person name="Lozano L."/>
            <person name="Acosta J.L."/>
            <person name="Ormeno-Orrillo E."/>
            <person name="Rogel M.A."/>
            <person name="Romero D."/>
            <person name="Cevallos M.A."/>
            <person name="Martinez-Romero E."/>
            <person name="Gonzalez V."/>
        </authorList>
    </citation>
    <scope>NUCLEOTIDE SEQUENCE [LARGE SCALE GENOMIC DNA]</scope>
    <source>
        <strain evidence="4 5">R602</strain>
        <plasmid evidence="4 5">pRgalR602a</plasmid>
    </source>
</reference>
<dbReference type="PANTHER" id="PTHR43008:SF7">
    <property type="entry name" value="SHORT CHAIN DEHYDROGENASE_REDUCTASE (AFU_ORTHOLOGUE AFUA_2G00830)"/>
    <property type="match status" value="1"/>
</dbReference>
<evidence type="ECO:0000256" key="2">
    <source>
        <dbReference type="ARBA" id="ARBA00023002"/>
    </source>
</evidence>
<comment type="similarity">
    <text evidence="1 3">Belongs to the short-chain dehydrogenases/reductases (SDR) family.</text>
</comment>
<dbReference type="CDD" id="cd05233">
    <property type="entry name" value="SDR_c"/>
    <property type="match status" value="1"/>
</dbReference>
<dbReference type="SUPFAM" id="SSF51735">
    <property type="entry name" value="NAD(P)-binding Rossmann-fold domains"/>
    <property type="match status" value="1"/>
</dbReference>
<dbReference type="PROSITE" id="PS00061">
    <property type="entry name" value="ADH_SHORT"/>
    <property type="match status" value="1"/>
</dbReference>
<dbReference type="HOGENOM" id="CLU_010194_2_3_5"/>
<evidence type="ECO:0000313" key="4">
    <source>
        <dbReference type="EMBL" id="AJD43436.1"/>
    </source>
</evidence>
<keyword evidence="5" id="KW-1185">Reference proteome</keyword>
<dbReference type="PRINTS" id="PR00081">
    <property type="entry name" value="GDHRDH"/>
</dbReference>
<protein>
    <submittedName>
        <fullName evidence="4">Short-chain dehydrogenase protein</fullName>
    </submittedName>
</protein>
<evidence type="ECO:0000256" key="3">
    <source>
        <dbReference type="RuleBase" id="RU000363"/>
    </source>
</evidence>
<evidence type="ECO:0000313" key="5">
    <source>
        <dbReference type="Proteomes" id="UP000031368"/>
    </source>
</evidence>
<keyword evidence="4" id="KW-0614">Plasmid</keyword>
<dbReference type="PRINTS" id="PR00080">
    <property type="entry name" value="SDRFAMILY"/>
</dbReference>
<organism evidence="4 5">
    <name type="scientific">Rhizobium gallicum bv. gallicum R602sp</name>
    <dbReference type="NCBI Taxonomy" id="1041138"/>
    <lineage>
        <taxon>Bacteria</taxon>
        <taxon>Pseudomonadati</taxon>
        <taxon>Pseudomonadota</taxon>
        <taxon>Alphaproteobacteria</taxon>
        <taxon>Hyphomicrobiales</taxon>
        <taxon>Rhizobiaceae</taxon>
        <taxon>Rhizobium/Agrobacterium group</taxon>
        <taxon>Rhizobium</taxon>
    </lineage>
</organism>
<dbReference type="Pfam" id="PF00106">
    <property type="entry name" value="adh_short"/>
    <property type="match status" value="1"/>
</dbReference>
<accession>A0A0B4X8B3</accession>
<dbReference type="Gene3D" id="3.40.50.720">
    <property type="entry name" value="NAD(P)-binding Rossmann-like Domain"/>
    <property type="match status" value="1"/>
</dbReference>
<dbReference type="InterPro" id="IPR002347">
    <property type="entry name" value="SDR_fam"/>
</dbReference>
<keyword evidence="2" id="KW-0560">Oxidoreductase</keyword>
<geneLocation type="plasmid" evidence="4 5">
    <name>pRgalR602a</name>
</geneLocation>
<dbReference type="InterPro" id="IPR020904">
    <property type="entry name" value="Sc_DH/Rdtase_CS"/>
</dbReference>
<dbReference type="PANTHER" id="PTHR43008">
    <property type="entry name" value="BENZIL REDUCTASE"/>
    <property type="match status" value="1"/>
</dbReference>
<evidence type="ECO:0000256" key="1">
    <source>
        <dbReference type="ARBA" id="ARBA00006484"/>
    </source>
</evidence>
<gene>
    <name evidence="4" type="ORF">RGR602_PA00091</name>
</gene>
<dbReference type="Proteomes" id="UP000031368">
    <property type="component" value="Plasmid pRgalR602a"/>
</dbReference>
<name>A0A0B4X8B3_9HYPH</name>
<dbReference type="InterPro" id="IPR036291">
    <property type="entry name" value="NAD(P)-bd_dom_sf"/>
</dbReference>
<dbReference type="AlphaFoldDB" id="A0A0B4X8B3"/>
<dbReference type="EMBL" id="CP006878">
    <property type="protein sequence ID" value="AJD43436.1"/>
    <property type="molecule type" value="Genomic_DNA"/>
</dbReference>
<dbReference type="RefSeq" id="WP_040113988.1">
    <property type="nucleotide sequence ID" value="NZ_CP006878.1"/>
</dbReference>
<dbReference type="GO" id="GO:0050664">
    <property type="term" value="F:oxidoreductase activity, acting on NAD(P)H, oxygen as acceptor"/>
    <property type="evidence" value="ECO:0007669"/>
    <property type="project" value="TreeGrafter"/>
</dbReference>
<proteinExistence type="inferred from homology"/>
<sequence>MSERMNSIVAPGRVAVITGAAKGIGLAIARALADRGMKLALLDLDADALEDVTSSLDTDTLVVSGDVSDISALKRLQDETASRFGDVAILVNNAGITQGAGPWDDPAKWRRQIDVNFGGVLAAQHVFVPYMIKAARPSAVVNLGSKEGITTPPGNAVYSVAKAAVKVLTEQLSHELLKETGGRVSAHLLVPGYTWTPMNIALKPQGAIKPDEAWTAEQLVEYFLARLLDEDFYIICPDNAVTPEIDARRIRWAADDMILNRPALSRWHPDWMDKFAAWLKAGH</sequence>
<dbReference type="KEGG" id="rga:RGR602_PA00091"/>